<evidence type="ECO:0000313" key="1">
    <source>
        <dbReference type="EMBL" id="MBB3023787.1"/>
    </source>
</evidence>
<dbReference type="RefSeq" id="WP_183377118.1">
    <property type="nucleotide sequence ID" value="NZ_CBCSFZ010000062.1"/>
</dbReference>
<accession>A0A839R1H4</accession>
<evidence type="ECO:0000313" key="2">
    <source>
        <dbReference type="Proteomes" id="UP000568050"/>
    </source>
</evidence>
<organism evidence="1 2">
    <name type="scientific">Helcobacillus massiliensis</name>
    <dbReference type="NCBI Taxonomy" id="521392"/>
    <lineage>
        <taxon>Bacteria</taxon>
        <taxon>Bacillati</taxon>
        <taxon>Actinomycetota</taxon>
        <taxon>Actinomycetes</taxon>
        <taxon>Micrococcales</taxon>
        <taxon>Dermabacteraceae</taxon>
        <taxon>Helcobacillus</taxon>
    </lineage>
</organism>
<proteinExistence type="predicted"/>
<protein>
    <submittedName>
        <fullName evidence="1">Uncharacterized protein</fullName>
    </submittedName>
</protein>
<dbReference type="AlphaFoldDB" id="A0A839R1H4"/>
<reference evidence="1 2" key="1">
    <citation type="submission" date="2020-08" db="EMBL/GenBank/DDBJ databases">
        <title>Sequencing the genomes of 1000 actinobacteria strains.</title>
        <authorList>
            <person name="Klenk H.-P."/>
        </authorList>
    </citation>
    <scope>NUCLEOTIDE SEQUENCE [LARGE SCALE GENOMIC DNA]</scope>
    <source>
        <strain evidence="1 2">DSM 23040</strain>
    </source>
</reference>
<keyword evidence="2" id="KW-1185">Reference proteome</keyword>
<dbReference type="Proteomes" id="UP000568050">
    <property type="component" value="Unassembled WGS sequence"/>
</dbReference>
<comment type="caution">
    <text evidence="1">The sequence shown here is derived from an EMBL/GenBank/DDBJ whole genome shotgun (WGS) entry which is preliminary data.</text>
</comment>
<name>A0A839R1H4_9MICO</name>
<gene>
    <name evidence="1" type="ORF">FHX50_002089</name>
</gene>
<sequence length="160" mass="16567">MPPSIMLLLIAAAILLGVMLSWGLSVSSQTSTSAAVPAGSQSERGVDASGLPVLTENSIGKEVQRLVDTGTLQNPASFDVTACMQEQGVDDQILMIEEVSWMDSGPAWLLVHSATTADVIHTEGGEVNATVVRSSCGTPESKGASSSRLWNGAVKLVPTS</sequence>
<dbReference type="EMBL" id="JACHWP010000012">
    <property type="protein sequence ID" value="MBB3023787.1"/>
    <property type="molecule type" value="Genomic_DNA"/>
</dbReference>